<dbReference type="OrthoDB" id="3231855at2759"/>
<feature type="domain" description="Smr" evidence="2">
    <location>
        <begin position="1655"/>
        <end position="1734"/>
    </location>
</feature>
<dbReference type="SUPFAM" id="SSF52540">
    <property type="entry name" value="P-loop containing nucleoside triphosphate hydrolases"/>
    <property type="match status" value="1"/>
</dbReference>
<keyword evidence="5" id="KW-1185">Reference proteome</keyword>
<dbReference type="PROSITE" id="PS51140">
    <property type="entry name" value="CUE"/>
    <property type="match status" value="1"/>
</dbReference>
<gene>
    <name evidence="4" type="ORF">MATL_G00223570</name>
</gene>
<dbReference type="SMART" id="SM01162">
    <property type="entry name" value="DUF1771"/>
    <property type="match status" value="1"/>
</dbReference>
<dbReference type="Pfam" id="PF25125">
    <property type="entry name" value="DUF7817"/>
    <property type="match status" value="1"/>
</dbReference>
<dbReference type="Gene3D" id="3.40.50.300">
    <property type="entry name" value="P-loop containing nucleotide triphosphate hydrolases"/>
    <property type="match status" value="1"/>
</dbReference>
<dbReference type="InterPro" id="IPR027417">
    <property type="entry name" value="P-loop_NTPase"/>
</dbReference>
<dbReference type="SMART" id="SM00463">
    <property type="entry name" value="SMR"/>
    <property type="match status" value="1"/>
</dbReference>
<feature type="region of interest" description="Disordered" evidence="1">
    <location>
        <begin position="1553"/>
        <end position="1614"/>
    </location>
</feature>
<feature type="compositionally biased region" description="Basic and acidic residues" evidence="1">
    <location>
        <begin position="921"/>
        <end position="931"/>
    </location>
</feature>
<dbReference type="Proteomes" id="UP001046870">
    <property type="component" value="Chromosome 20"/>
</dbReference>
<dbReference type="InterPro" id="IPR056720">
    <property type="entry name" value="DUF7818"/>
</dbReference>
<dbReference type="Pfam" id="PF01713">
    <property type="entry name" value="Smr"/>
    <property type="match status" value="1"/>
</dbReference>
<feature type="region of interest" description="Disordered" evidence="1">
    <location>
        <begin position="1312"/>
        <end position="1339"/>
    </location>
</feature>
<feature type="region of interest" description="Disordered" evidence="1">
    <location>
        <begin position="651"/>
        <end position="705"/>
    </location>
</feature>
<dbReference type="InterPro" id="IPR036063">
    <property type="entry name" value="Smr_dom_sf"/>
</dbReference>
<dbReference type="PANTHER" id="PTHR46535">
    <property type="entry name" value="NEDD4-BINDING PROTEIN 2"/>
    <property type="match status" value="1"/>
</dbReference>
<dbReference type="Pfam" id="PF25126">
    <property type="entry name" value="DUF7818"/>
    <property type="match status" value="1"/>
</dbReference>
<evidence type="ECO:0008006" key="6">
    <source>
        <dbReference type="Google" id="ProtNLM"/>
    </source>
</evidence>
<feature type="compositionally biased region" description="Low complexity" evidence="1">
    <location>
        <begin position="907"/>
        <end position="918"/>
    </location>
</feature>
<feature type="compositionally biased region" description="Polar residues" evidence="1">
    <location>
        <begin position="854"/>
        <end position="867"/>
    </location>
</feature>
<organism evidence="4 5">
    <name type="scientific">Megalops atlanticus</name>
    <name type="common">Tarpon</name>
    <name type="synonym">Clupea gigantea</name>
    <dbReference type="NCBI Taxonomy" id="7932"/>
    <lineage>
        <taxon>Eukaryota</taxon>
        <taxon>Metazoa</taxon>
        <taxon>Chordata</taxon>
        <taxon>Craniata</taxon>
        <taxon>Vertebrata</taxon>
        <taxon>Euteleostomi</taxon>
        <taxon>Actinopterygii</taxon>
        <taxon>Neopterygii</taxon>
        <taxon>Teleostei</taxon>
        <taxon>Elopiformes</taxon>
        <taxon>Megalopidae</taxon>
        <taxon>Megalops</taxon>
    </lineage>
</organism>
<dbReference type="InterPro" id="IPR052772">
    <property type="entry name" value="Endo/PolyKinase_Domain-Protein"/>
</dbReference>
<reference evidence="4" key="1">
    <citation type="submission" date="2021-01" db="EMBL/GenBank/DDBJ databases">
        <authorList>
            <person name="Zahm M."/>
            <person name="Roques C."/>
            <person name="Cabau C."/>
            <person name="Klopp C."/>
            <person name="Donnadieu C."/>
            <person name="Jouanno E."/>
            <person name="Lampietro C."/>
            <person name="Louis A."/>
            <person name="Herpin A."/>
            <person name="Echchiki A."/>
            <person name="Berthelot C."/>
            <person name="Parey E."/>
            <person name="Roest-Crollius H."/>
            <person name="Braasch I."/>
            <person name="Postlethwait J."/>
            <person name="Bobe J."/>
            <person name="Montfort J."/>
            <person name="Bouchez O."/>
            <person name="Begum T."/>
            <person name="Mejri S."/>
            <person name="Adams A."/>
            <person name="Chen W.-J."/>
            <person name="Guiguen Y."/>
        </authorList>
    </citation>
    <scope>NUCLEOTIDE SEQUENCE</scope>
    <source>
        <strain evidence="4">YG-15Mar2019-1</strain>
        <tissue evidence="4">Brain</tissue>
    </source>
</reference>
<dbReference type="CDD" id="cd14365">
    <property type="entry name" value="CUE_N4BP2"/>
    <property type="match status" value="1"/>
</dbReference>
<evidence type="ECO:0000259" key="3">
    <source>
        <dbReference type="PROSITE" id="PS51140"/>
    </source>
</evidence>
<dbReference type="InterPro" id="IPR002625">
    <property type="entry name" value="Smr_dom"/>
</dbReference>
<feature type="compositionally biased region" description="Polar residues" evidence="1">
    <location>
        <begin position="781"/>
        <end position="794"/>
    </location>
</feature>
<dbReference type="SUPFAM" id="SSF160443">
    <property type="entry name" value="SMR domain-like"/>
    <property type="match status" value="1"/>
</dbReference>
<feature type="compositionally biased region" description="Polar residues" evidence="1">
    <location>
        <begin position="1157"/>
        <end position="1171"/>
    </location>
</feature>
<feature type="compositionally biased region" description="Basic residues" evidence="1">
    <location>
        <begin position="731"/>
        <end position="740"/>
    </location>
</feature>
<dbReference type="GO" id="GO:0043130">
    <property type="term" value="F:ubiquitin binding"/>
    <property type="evidence" value="ECO:0007669"/>
    <property type="project" value="InterPro"/>
</dbReference>
<sequence>MPRKKKSGQSPARVPGLAADRGGSLNNVVSMTDRNMARNETKNGDNWGAGTPLTAKSSDPRFSGKEEIVNNMREMFSHLDPEVIYLVLAECDFRVENAMDSLLELSVAAEGAAPLPAPVSGFELAAALLYPKPQQGSTTAAAANGPHVFQEKGEDREDQDAIGTHLTAEFDTLIDRELETLEARPPPFVDPFASVPPLGEQRAAREALPELLQSSVEQSPRPIRRALVPSPARLRVGRVVVSSREEAAVTEAGGTSARGQSTEGKDTLPAPSTFWNIQASEFQPPQPAFITPVALNPTVWNSQPVAHWFGHGPMQQAPLKPAATIPKSWALSAAPRSPSQTRSTRLEGRVLVLLRGAPGSGKSTLARSILGQNPGGVVLSSDDFFSRGGHYCYNPSLLGDAHEWNQNRAKEAFEKGVSPVIIDNTNMQAWEMKPYVAMAKEHRYNVIFREPDTWWKFKPRELERRTKHGVPKEKIRRMLERYERHVSVDTVLCSFHKRPEQSDRGGLTQPPLEASLSQPSPSEVKPDLVEEPHLSLGASKAHTQLFSSLPDVSSVGRGSAREEGLDTGSSRSNSRNGSHHGSSTSLSVPVQNTTDAPPEPDLNEAELLDASTLDWELDTCSAAEDEGRTLDGERAAEFTWEERLNEQPVAFSESIGQRVRRDRTRARQADTRNRDGAGRSEGNDAILRNASLEEGEGADAGVRAAGSDGVRPELLEFLGDWPTEGLEQRGQRLRAGRGKGRQQEGRAAAEQDGSHSPEMEEGSSDNQEKTEFQKLLDLLQVGTSSSQKPATFSVGSGVASPADSAIQSSSEDLSQEAGSVYRETKNPSLSGGEGVDQKAGRDTRPELLDFVADWTSSGTTPMKNTPLSPDAEALMTASNAREQEEDKLLTARDTILFTPDTSTEHQSGGLEESRGSSGTKNDPKTTSRKSETPGATGGVEVEGGPATTVSGGSQERRTRHNRRSGKQCKLALTFTNNSPTSPRPQPESPQASLRFSLPLTERPVSQRRAGTCTSTQTDPQDFALLWRMDRRQQTRADAERVEGTQVEEQELGCGLASKSQDLQILSRHFKLVSFDTLEDLYDKCHQDMQWTTNLLLDSGEQLFKDDDDNEEELAPAPAGEEGLTQERGPYPNVPVDLPSVHRETEGFVLLDMEQSEAHSSPESQHVGTEISSGDLEAHPNSEQSRSAGDHQVTIQEGVAGEESSNAAEQLPQVAAESSVNDLRAPGELSTGQPRAEGGISPPLWDSNEPEAPAETGRRPETEMAPPPALDSDQPAYTAPLQGLGQEGGQSEGAADLLSEDDVTRSLLAQLEEMSKRDKEEAQRERGRERVRAGQAKGGRSPLKIQSLELKLPTELAFQLSELFGPVGIEPGALSPEDCSVQIDLNLARLLHQKWKETIKERQRQEVLSYHLLQESSVHWGEYQTTKPTAKEGAPHFLIGTDGLASLGQSEVSESFPFMDHWNVPQYHVSLRDIMMEEEALQEHLEKSRVGTVDGAGKDGATLLKEKQLYSLYPTIDRHFLSDIFKDHNYSLEQTKQYLKSLLDEGPVRTVVAQDTAQHSDAQRANSSERRHKGKESPSTQRRKGKESPSTQRRRSKERGPGGGSRTPRTRSRKDVASFYAQQGHLHGQKMKEANHRAAVQIFERVNASLLPQNVLDLHGLHVDEALYHLQRVLEEKTAEWQQGGCRPQLSVITGRGNHSQGGVARIRPAVIDYLTSHSYRFTEPKLGLVLVTLH</sequence>
<feature type="domain" description="CUE" evidence="3">
    <location>
        <begin position="64"/>
        <end position="107"/>
    </location>
</feature>
<dbReference type="Pfam" id="PF25124">
    <property type="entry name" value="DUF7816"/>
    <property type="match status" value="1"/>
</dbReference>
<feature type="compositionally biased region" description="Low complexity" evidence="1">
    <location>
        <begin position="567"/>
        <end position="585"/>
    </location>
</feature>
<dbReference type="GO" id="GO:0005634">
    <property type="term" value="C:nucleus"/>
    <property type="evidence" value="ECO:0007669"/>
    <property type="project" value="TreeGrafter"/>
</dbReference>
<dbReference type="Pfam" id="PF08590">
    <property type="entry name" value="DUF1771"/>
    <property type="match status" value="1"/>
</dbReference>
<feature type="compositionally biased region" description="Basic residues" evidence="1">
    <location>
        <begin position="957"/>
        <end position="966"/>
    </location>
</feature>
<dbReference type="GO" id="GO:0004519">
    <property type="term" value="F:endonuclease activity"/>
    <property type="evidence" value="ECO:0007669"/>
    <property type="project" value="TreeGrafter"/>
</dbReference>
<dbReference type="Gene3D" id="1.10.8.10">
    <property type="entry name" value="DNA helicase RuvA subunit, C-terminal domain"/>
    <property type="match status" value="1"/>
</dbReference>
<feature type="compositionally biased region" description="Basic and acidic residues" evidence="1">
    <location>
        <begin position="835"/>
        <end position="847"/>
    </location>
</feature>
<feature type="region of interest" description="Disordered" evidence="1">
    <location>
        <begin position="1110"/>
        <end position="1139"/>
    </location>
</feature>
<feature type="region of interest" description="Disordered" evidence="1">
    <location>
        <begin position="1154"/>
        <end position="1292"/>
    </location>
</feature>
<dbReference type="Pfam" id="PF02845">
    <property type="entry name" value="CUE"/>
    <property type="match status" value="1"/>
</dbReference>
<proteinExistence type="predicted"/>
<dbReference type="InterPro" id="IPR013899">
    <property type="entry name" value="DUF1771"/>
</dbReference>
<dbReference type="Gene3D" id="3.30.1370.110">
    <property type="match status" value="1"/>
</dbReference>
<dbReference type="SUPFAM" id="SSF46934">
    <property type="entry name" value="UBA-like"/>
    <property type="match status" value="1"/>
</dbReference>
<feature type="compositionally biased region" description="Basic and acidic residues" evidence="1">
    <location>
        <begin position="665"/>
        <end position="682"/>
    </location>
</feature>
<name>A0A9D3PET5_MEGAT</name>
<feature type="region of interest" description="Disordered" evidence="1">
    <location>
        <begin position="548"/>
        <end position="602"/>
    </location>
</feature>
<feature type="region of interest" description="Disordered" evidence="1">
    <location>
        <begin position="497"/>
        <end position="528"/>
    </location>
</feature>
<feature type="region of interest" description="Disordered" evidence="1">
    <location>
        <begin position="1"/>
        <end position="27"/>
    </location>
</feature>
<evidence type="ECO:0000313" key="5">
    <source>
        <dbReference type="Proteomes" id="UP001046870"/>
    </source>
</evidence>
<feature type="compositionally biased region" description="Basic and acidic residues" evidence="1">
    <location>
        <begin position="881"/>
        <end position="890"/>
    </location>
</feature>
<accession>A0A9D3PET5</accession>
<feature type="compositionally biased region" description="Polar residues" evidence="1">
    <location>
        <begin position="1553"/>
        <end position="1565"/>
    </location>
</feature>
<dbReference type="InterPro" id="IPR041801">
    <property type="entry name" value="N4BP2_CUE"/>
</dbReference>
<dbReference type="InterPro" id="IPR009060">
    <property type="entry name" value="UBA-like_sf"/>
</dbReference>
<feature type="compositionally biased region" description="Polar residues" evidence="1">
    <location>
        <begin position="586"/>
        <end position="595"/>
    </location>
</feature>
<dbReference type="InterPro" id="IPR056718">
    <property type="entry name" value="DUF7816"/>
</dbReference>
<feature type="region of interest" description="Disordered" evidence="1">
    <location>
        <begin position="721"/>
        <end position="991"/>
    </location>
</feature>
<dbReference type="PROSITE" id="PS50828">
    <property type="entry name" value="SMR"/>
    <property type="match status" value="1"/>
</dbReference>
<evidence type="ECO:0000313" key="4">
    <source>
        <dbReference type="EMBL" id="KAG7458709.1"/>
    </source>
</evidence>
<evidence type="ECO:0000256" key="1">
    <source>
        <dbReference type="SAM" id="MobiDB-lite"/>
    </source>
</evidence>
<feature type="compositionally biased region" description="Basic and acidic residues" evidence="1">
    <location>
        <begin position="1312"/>
        <end position="1331"/>
    </location>
</feature>
<dbReference type="InterPro" id="IPR056719">
    <property type="entry name" value="DUF7817"/>
</dbReference>
<dbReference type="PANTHER" id="PTHR46535:SF1">
    <property type="entry name" value="NEDD4-BINDING PROTEIN 2"/>
    <property type="match status" value="1"/>
</dbReference>
<evidence type="ECO:0000259" key="2">
    <source>
        <dbReference type="PROSITE" id="PS50828"/>
    </source>
</evidence>
<feature type="compositionally biased region" description="Basic and acidic residues" evidence="1">
    <location>
        <begin position="741"/>
        <end position="758"/>
    </location>
</feature>
<dbReference type="EMBL" id="JAFDVH010000020">
    <property type="protein sequence ID" value="KAG7458709.1"/>
    <property type="molecule type" value="Genomic_DNA"/>
</dbReference>
<protein>
    <recommendedName>
        <fullName evidence="6">NEDD4-binding protein 2</fullName>
    </recommendedName>
</protein>
<feature type="region of interest" description="Disordered" evidence="1">
    <location>
        <begin position="39"/>
        <end position="62"/>
    </location>
</feature>
<dbReference type="InterPro" id="IPR003892">
    <property type="entry name" value="CUE"/>
</dbReference>
<dbReference type="Pfam" id="PF13671">
    <property type="entry name" value="AAA_33"/>
    <property type="match status" value="1"/>
</dbReference>
<comment type="caution">
    <text evidence="4">The sequence shown here is derived from an EMBL/GenBank/DDBJ whole genome shotgun (WGS) entry which is preliminary data.</text>
</comment>